<reference evidence="2" key="1">
    <citation type="submission" date="2022-11" db="UniProtKB">
        <authorList>
            <consortium name="WormBaseParasite"/>
        </authorList>
    </citation>
    <scope>IDENTIFICATION</scope>
</reference>
<evidence type="ECO:0000313" key="2">
    <source>
        <dbReference type="WBParaSite" id="nRc.2.0.1.t23931-RA"/>
    </source>
</evidence>
<name>A0A915JEC3_ROMCU</name>
<organism evidence="1 2">
    <name type="scientific">Romanomermis culicivorax</name>
    <name type="common">Nematode worm</name>
    <dbReference type="NCBI Taxonomy" id="13658"/>
    <lineage>
        <taxon>Eukaryota</taxon>
        <taxon>Metazoa</taxon>
        <taxon>Ecdysozoa</taxon>
        <taxon>Nematoda</taxon>
        <taxon>Enoplea</taxon>
        <taxon>Dorylaimia</taxon>
        <taxon>Mermithida</taxon>
        <taxon>Mermithoidea</taxon>
        <taxon>Mermithidae</taxon>
        <taxon>Romanomermis</taxon>
    </lineage>
</organism>
<accession>A0A915JEC3</accession>
<dbReference type="Proteomes" id="UP000887565">
    <property type="component" value="Unplaced"/>
</dbReference>
<dbReference type="AlphaFoldDB" id="A0A915JEC3"/>
<proteinExistence type="predicted"/>
<protein>
    <submittedName>
        <fullName evidence="2">Uncharacterized protein</fullName>
    </submittedName>
</protein>
<keyword evidence="1" id="KW-1185">Reference proteome</keyword>
<dbReference type="WBParaSite" id="nRc.2.0.1.t23931-RA">
    <property type="protein sequence ID" value="nRc.2.0.1.t23931-RA"/>
    <property type="gene ID" value="nRc.2.0.1.g23931"/>
</dbReference>
<evidence type="ECO:0000313" key="1">
    <source>
        <dbReference type="Proteomes" id="UP000887565"/>
    </source>
</evidence>
<sequence>MVRPLAAVVRCNFWQRFKNDCKSSISRRTSSYRSRFSWPIEAHDLRWAKTAVNMPGRQNWCEHCTKPKMNVSHHRLLSNRSPNVSGLERE</sequence>